<feature type="region of interest" description="Disordered" evidence="1">
    <location>
        <begin position="43"/>
        <end position="67"/>
    </location>
</feature>
<protein>
    <submittedName>
        <fullName evidence="2">Uncharacterized protein</fullName>
    </submittedName>
</protein>
<evidence type="ECO:0000313" key="3">
    <source>
        <dbReference type="Proteomes" id="UP001056374"/>
    </source>
</evidence>
<dbReference type="Proteomes" id="UP001056374">
    <property type="component" value="Chromosome"/>
</dbReference>
<organism evidence="2 3">
    <name type="scientific">Streptomyces phaeoluteigriseus</name>
    <dbReference type="NCBI Taxonomy" id="114686"/>
    <lineage>
        <taxon>Bacteria</taxon>
        <taxon>Bacillati</taxon>
        <taxon>Actinomycetota</taxon>
        <taxon>Actinomycetes</taxon>
        <taxon>Kitasatosporales</taxon>
        <taxon>Streptomycetaceae</taxon>
        <taxon>Streptomyces</taxon>
        <taxon>Streptomyces aurantiacus group</taxon>
    </lineage>
</organism>
<dbReference type="EMBL" id="CP099468">
    <property type="protein sequence ID" value="USQ86678.1"/>
    <property type="molecule type" value="Genomic_DNA"/>
</dbReference>
<evidence type="ECO:0000313" key="2">
    <source>
        <dbReference type="EMBL" id="USQ86678.1"/>
    </source>
</evidence>
<reference evidence="2" key="1">
    <citation type="submission" date="2022-06" db="EMBL/GenBank/DDBJ databases">
        <title>Complete genome sequence of soil microorganisms Streptomyces sp. Qhu-M197 isolated from Alpine meadows habitats on the Tibetan Plateau.</title>
        <authorList>
            <person name="Zhang B."/>
            <person name="Xiang X."/>
            <person name="Fan J."/>
        </authorList>
    </citation>
    <scope>NUCLEOTIDE SEQUENCE</scope>
    <source>
        <strain evidence="2">Qhu-M197</strain>
    </source>
</reference>
<sequence length="67" mass="7017">MGGLLRGVWESLVRLGALHVGVVHHEEAQVLAALGQVGCFLTGATASRGRPPEEPAPGEPRDGRRHG</sequence>
<evidence type="ECO:0000256" key="1">
    <source>
        <dbReference type="SAM" id="MobiDB-lite"/>
    </source>
</evidence>
<accession>A0ABY4ZCD9</accession>
<proteinExistence type="predicted"/>
<keyword evidence="3" id="KW-1185">Reference proteome</keyword>
<gene>
    <name evidence="2" type="ORF">NFX46_25020</name>
</gene>
<dbReference type="RefSeq" id="WP_252552404.1">
    <property type="nucleotide sequence ID" value="NZ_CP099468.1"/>
</dbReference>
<name>A0ABY4ZCD9_9ACTN</name>